<name>A0A8K1ZYA5_9CYAN</name>
<evidence type="ECO:0000313" key="2">
    <source>
        <dbReference type="Proteomes" id="UP000607397"/>
    </source>
</evidence>
<dbReference type="EMBL" id="WVIC01000028">
    <property type="protein sequence ID" value="NCJ07530.1"/>
    <property type="molecule type" value="Genomic_DNA"/>
</dbReference>
<dbReference type="PANTHER" id="PTHR36932:SF1">
    <property type="entry name" value="CAPSULAR POLYSACCHARIDE BIOSYNTHESIS PROTEIN"/>
    <property type="match status" value="1"/>
</dbReference>
<proteinExistence type="predicted"/>
<dbReference type="AlphaFoldDB" id="A0A8K1ZYA5"/>
<reference evidence="1" key="1">
    <citation type="submission" date="2019-12" db="EMBL/GenBank/DDBJ databases">
        <title>High-Quality draft genome sequences of three cyanobacteria isolated from the limestone walls of the Old Cathedral of Coimbra.</title>
        <authorList>
            <person name="Tiago I."/>
            <person name="Soares F."/>
            <person name="Portugal A."/>
        </authorList>
    </citation>
    <scope>NUCLEOTIDE SEQUENCE [LARGE SCALE GENOMIC DNA]</scope>
    <source>
        <strain evidence="1">C</strain>
    </source>
</reference>
<protein>
    <submittedName>
        <fullName evidence="1">CoF synthetase</fullName>
    </submittedName>
</protein>
<evidence type="ECO:0000313" key="1">
    <source>
        <dbReference type="EMBL" id="NCJ07530.1"/>
    </source>
</evidence>
<sequence>MSHENEQHITSPEAFSGEILARLRDIEVIDPDSLAKLFAMSFGVDAYSRTLFLSLQTALLWRTVEHARRHTRYYKERAAYAAWQEGPATKRMRLDSWPTLDRATITHHFSEFMADDVHLRSVCHTSGTTGQPLEIYKSFEEVNFLSRFFTQLFQPAFTVPSRPLTLSFPTPHHGVPVPMPSPGISFVGGVTDDTLIRDALRVLSTEYEVANHDRRISILSGMAFQVLFFTSFLLEQQIDPKGFHLSSINIAGGFVPWHWRQFLGNAWGCAINDRFSLTETVGGASCCQTCQWFKPDPQVFFEVVEVDSEATIDEGIGRLVVTNLYPFAQMMPLIRYATGDLVRCRSCHCMPSPVFQFLGRSRNAVSSGKGQNRRWFIFSAELHEILAQIPDLNVYEWFSNVREVKDRTVGSLPIVSLKSLENANGQLEIHLSAELKYAPHCYPERLRQLEDLIVGHLRTVEGSEFATAQDNGEMTFTIHFLPPSGLKDPYIIKI</sequence>
<dbReference type="SUPFAM" id="SSF56801">
    <property type="entry name" value="Acetyl-CoA synthetase-like"/>
    <property type="match status" value="1"/>
</dbReference>
<dbReference type="InterPro" id="IPR042099">
    <property type="entry name" value="ANL_N_sf"/>
</dbReference>
<dbReference type="PANTHER" id="PTHR36932">
    <property type="entry name" value="CAPSULAR POLYSACCHARIDE BIOSYNTHESIS PROTEIN"/>
    <property type="match status" value="1"/>
</dbReference>
<comment type="caution">
    <text evidence="1">The sequence shown here is derived from an EMBL/GenBank/DDBJ whole genome shotgun (WGS) entry which is preliminary data.</text>
</comment>
<gene>
    <name evidence="1" type="ORF">GS597_13630</name>
</gene>
<keyword evidence="2" id="KW-1185">Reference proteome</keyword>
<dbReference type="Proteomes" id="UP000607397">
    <property type="component" value="Unassembled WGS sequence"/>
</dbReference>
<accession>A0A8K1ZYA5</accession>
<organism evidence="1 2">
    <name type="scientific">Petrachloros mirabilis ULC683</name>
    <dbReference type="NCBI Taxonomy" id="2781853"/>
    <lineage>
        <taxon>Bacteria</taxon>
        <taxon>Bacillati</taxon>
        <taxon>Cyanobacteriota</taxon>
        <taxon>Cyanophyceae</taxon>
        <taxon>Synechococcales</taxon>
        <taxon>Petrachlorosaceae</taxon>
        <taxon>Petrachloros</taxon>
        <taxon>Petrachloros mirabilis</taxon>
    </lineage>
</organism>
<dbReference type="RefSeq" id="WP_161826011.1">
    <property type="nucleotide sequence ID" value="NZ_WVIC01000028.1"/>
</dbReference>
<dbReference type="Gene3D" id="3.40.50.12780">
    <property type="entry name" value="N-terminal domain of ligase-like"/>
    <property type="match status" value="1"/>
</dbReference>
<dbReference type="InterPro" id="IPR053158">
    <property type="entry name" value="CapK_Type1_Caps_Biosynth"/>
</dbReference>